<dbReference type="EMBL" id="FOYS01000001">
    <property type="protein sequence ID" value="SFR37610.1"/>
    <property type="molecule type" value="Genomic_DNA"/>
</dbReference>
<organism evidence="2 3">
    <name type="scientific">Halogeometricum limi</name>
    <dbReference type="NCBI Taxonomy" id="555875"/>
    <lineage>
        <taxon>Archaea</taxon>
        <taxon>Methanobacteriati</taxon>
        <taxon>Methanobacteriota</taxon>
        <taxon>Stenosarchaea group</taxon>
        <taxon>Halobacteria</taxon>
        <taxon>Halobacteriales</taxon>
        <taxon>Haloferacaceae</taxon>
        <taxon>Halogeometricum</taxon>
    </lineage>
</organism>
<dbReference type="PANTHER" id="PTHR38342">
    <property type="entry name" value="SLR5037 PROTEIN"/>
    <property type="match status" value="1"/>
</dbReference>
<reference evidence="3" key="1">
    <citation type="submission" date="2016-10" db="EMBL/GenBank/DDBJ databases">
        <authorList>
            <person name="Varghese N."/>
            <person name="Submissions S."/>
        </authorList>
    </citation>
    <scope>NUCLEOTIDE SEQUENCE [LARGE SCALE GENOMIC DNA]</scope>
    <source>
        <strain evidence="3">CGMCC 1.8711</strain>
    </source>
</reference>
<dbReference type="Pfam" id="PF03625">
    <property type="entry name" value="DUF302"/>
    <property type="match status" value="1"/>
</dbReference>
<dbReference type="PANTHER" id="PTHR38342:SF1">
    <property type="entry name" value="SLR5037 PROTEIN"/>
    <property type="match status" value="1"/>
</dbReference>
<accession>A0A1I6G635</accession>
<dbReference type="InterPro" id="IPR016796">
    <property type="entry name" value="UCP021774"/>
</dbReference>
<proteinExistence type="predicted"/>
<dbReference type="PIRSF" id="PIRSF021774">
    <property type="entry name" value="UCP021774"/>
    <property type="match status" value="1"/>
</dbReference>
<dbReference type="OrthoDB" id="193855at2157"/>
<dbReference type="SUPFAM" id="SSF103247">
    <property type="entry name" value="TT1751-like"/>
    <property type="match status" value="1"/>
</dbReference>
<feature type="domain" description="DUF302" evidence="1">
    <location>
        <begin position="51"/>
        <end position="110"/>
    </location>
</feature>
<protein>
    <submittedName>
        <fullName evidence="2">Uncharacterized conserved protein, DUF302 family</fullName>
    </submittedName>
</protein>
<dbReference type="AlphaFoldDB" id="A0A1I6G635"/>
<dbReference type="STRING" id="555875.SAMN04488124_0922"/>
<evidence type="ECO:0000313" key="3">
    <source>
        <dbReference type="Proteomes" id="UP000243250"/>
    </source>
</evidence>
<gene>
    <name evidence="2" type="ORF">SAMN04488124_0922</name>
</gene>
<dbReference type="InterPro" id="IPR005180">
    <property type="entry name" value="DUF302"/>
</dbReference>
<dbReference type="InterPro" id="IPR035923">
    <property type="entry name" value="TT1751-like_sf"/>
</dbReference>
<sequence length="150" mass="16348">MTLPIDPSELSESDIGEKRATLHMDHDEAIEHVREVFTDAGFGVATEFSPSEMLNEKIGADRDPYYVLGACNPNMADRALDASDLKMGGLFPCNVVVWEEEPGVQTVYHVSIMRVGRLVGMAPDDDTMADIIADTGELVDEAFSNLDAAE</sequence>
<name>A0A1I6G635_9EURY</name>
<dbReference type="Proteomes" id="UP000243250">
    <property type="component" value="Unassembled WGS sequence"/>
</dbReference>
<dbReference type="RefSeq" id="WP_089877143.1">
    <property type="nucleotide sequence ID" value="NZ_FOYS01000001.1"/>
</dbReference>
<dbReference type="Gene3D" id="3.30.310.70">
    <property type="entry name" value="TT1751-like domain"/>
    <property type="match status" value="1"/>
</dbReference>
<evidence type="ECO:0000313" key="2">
    <source>
        <dbReference type="EMBL" id="SFR37610.1"/>
    </source>
</evidence>
<evidence type="ECO:0000259" key="1">
    <source>
        <dbReference type="Pfam" id="PF03625"/>
    </source>
</evidence>
<keyword evidence="3" id="KW-1185">Reference proteome</keyword>
<dbReference type="CDD" id="cd14797">
    <property type="entry name" value="DUF302"/>
    <property type="match status" value="1"/>
</dbReference>